<evidence type="ECO:0000256" key="1">
    <source>
        <dbReference type="SAM" id="SignalP"/>
    </source>
</evidence>
<dbReference type="InParanoid" id="Q5B1P2"/>
<gene>
    <name evidence="2" type="ORF">ANIA_05538</name>
</gene>
<name>Q5B1P2_EMENI</name>
<dbReference type="Proteomes" id="UP000000560">
    <property type="component" value="Chromosome V"/>
</dbReference>
<keyword evidence="3" id="KW-1185">Reference proteome</keyword>
<reference evidence="3" key="2">
    <citation type="journal article" date="2009" name="Fungal Genet. Biol.">
        <title>The 2008 update of the Aspergillus nidulans genome annotation: a community effort.</title>
        <authorList>
            <person name="Wortman J.R."/>
            <person name="Gilsenan J.M."/>
            <person name="Joardar V."/>
            <person name="Deegan J."/>
            <person name="Clutterbuck J."/>
            <person name="Andersen M.R."/>
            <person name="Archer D."/>
            <person name="Bencina M."/>
            <person name="Braus G."/>
            <person name="Coutinho P."/>
            <person name="von Dohren H."/>
            <person name="Doonan J."/>
            <person name="Driessen A.J."/>
            <person name="Durek P."/>
            <person name="Espeso E."/>
            <person name="Fekete E."/>
            <person name="Flipphi M."/>
            <person name="Estrada C.G."/>
            <person name="Geysens S."/>
            <person name="Goldman G."/>
            <person name="de Groot P.W."/>
            <person name="Hansen K."/>
            <person name="Harris S.D."/>
            <person name="Heinekamp T."/>
            <person name="Helmstaedt K."/>
            <person name="Henrissat B."/>
            <person name="Hofmann G."/>
            <person name="Homan T."/>
            <person name="Horio T."/>
            <person name="Horiuchi H."/>
            <person name="James S."/>
            <person name="Jones M."/>
            <person name="Karaffa L."/>
            <person name="Karanyi Z."/>
            <person name="Kato M."/>
            <person name="Keller N."/>
            <person name="Kelly D.E."/>
            <person name="Kiel J.A."/>
            <person name="Kim J.M."/>
            <person name="van der Klei I.J."/>
            <person name="Klis F.M."/>
            <person name="Kovalchuk A."/>
            <person name="Krasevec N."/>
            <person name="Kubicek C.P."/>
            <person name="Liu B."/>
            <person name="Maccabe A."/>
            <person name="Meyer V."/>
            <person name="Mirabito P."/>
            <person name="Miskei M."/>
            <person name="Mos M."/>
            <person name="Mullins J."/>
            <person name="Nelson D.R."/>
            <person name="Nielsen J."/>
            <person name="Oakley B.R."/>
            <person name="Osmani S.A."/>
            <person name="Pakula T."/>
            <person name="Paszewski A."/>
            <person name="Paulsen I."/>
            <person name="Pilsyk S."/>
            <person name="Pocsi I."/>
            <person name="Punt P.J."/>
            <person name="Ram A.F."/>
            <person name="Ren Q."/>
            <person name="Robellet X."/>
            <person name="Robson G."/>
            <person name="Seiboth B."/>
            <person name="van Solingen P."/>
            <person name="Specht T."/>
            <person name="Sun J."/>
            <person name="Taheri-Talesh N."/>
            <person name="Takeshita N."/>
            <person name="Ussery D."/>
            <person name="vanKuyk P.A."/>
            <person name="Visser H."/>
            <person name="van de Vondervoort P.J."/>
            <person name="de Vries R.P."/>
            <person name="Walton J."/>
            <person name="Xiang X."/>
            <person name="Xiong Y."/>
            <person name="Zeng A.P."/>
            <person name="Brandt B.W."/>
            <person name="Cornell M.J."/>
            <person name="van den Hondel C.A."/>
            <person name="Visser J."/>
            <person name="Oliver S.G."/>
            <person name="Turner G."/>
        </authorList>
    </citation>
    <scope>GENOME REANNOTATION</scope>
    <source>
        <strain evidence="3">FGSC A4 / ATCC 38163 / CBS 112.46 / NRRL 194 / M139</strain>
    </source>
</reference>
<dbReference type="RefSeq" id="XP_663142.1">
    <property type="nucleotide sequence ID" value="XM_658050.1"/>
</dbReference>
<protein>
    <submittedName>
        <fullName evidence="2">Uncharacterized protein</fullName>
    </submittedName>
</protein>
<dbReference type="EMBL" id="BN001305">
    <property type="protein sequence ID" value="CBF81712.1"/>
    <property type="molecule type" value="Genomic_DNA"/>
</dbReference>
<evidence type="ECO:0000313" key="2">
    <source>
        <dbReference type="EMBL" id="CBF81712.1"/>
    </source>
</evidence>
<dbReference type="KEGG" id="ani:ANIA_05538"/>
<keyword evidence="1" id="KW-0732">Signal</keyword>
<dbReference type="AlphaFoldDB" id="Q5B1P2"/>
<sequence>MRSCHIRPWVPMTLTGLFLRTLARGCVLEDQFLDSSEEFYEALAGCTTVIADKLSIGGASGRLVLPDVVNITGAIHSTALVPLALSSPLMTSIEAPQLVHLGGLDLNSIGSIANLSFPKLQHVAGQIRIERLEQYVNIDFPVLEDVKSIYLDGDFGRLGFRRLQRVDNDLIVINCEGCKTGNLNPTTPDPVAILFPASNLWVSSS</sequence>
<reference evidence="3" key="1">
    <citation type="journal article" date="2005" name="Nature">
        <title>Sequencing of Aspergillus nidulans and comparative analysis with A. fumigatus and A. oryzae.</title>
        <authorList>
            <person name="Galagan J.E."/>
            <person name="Calvo S.E."/>
            <person name="Cuomo C."/>
            <person name="Ma L.J."/>
            <person name="Wortman J.R."/>
            <person name="Batzoglou S."/>
            <person name="Lee S.I."/>
            <person name="Basturkmen M."/>
            <person name="Spevak C.C."/>
            <person name="Clutterbuck J."/>
            <person name="Kapitonov V."/>
            <person name="Jurka J."/>
            <person name="Scazzocchio C."/>
            <person name="Farman M."/>
            <person name="Butler J."/>
            <person name="Purcell S."/>
            <person name="Harris S."/>
            <person name="Braus G.H."/>
            <person name="Draht O."/>
            <person name="Busch S."/>
            <person name="D'Enfert C."/>
            <person name="Bouchier C."/>
            <person name="Goldman G.H."/>
            <person name="Bell-Pedersen D."/>
            <person name="Griffiths-Jones S."/>
            <person name="Doonan J.H."/>
            <person name="Yu J."/>
            <person name="Vienken K."/>
            <person name="Pain A."/>
            <person name="Freitag M."/>
            <person name="Selker E.U."/>
            <person name="Archer D.B."/>
            <person name="Penalva M.A."/>
            <person name="Oakley B.R."/>
            <person name="Momany M."/>
            <person name="Tanaka T."/>
            <person name="Kumagai T."/>
            <person name="Asai K."/>
            <person name="Machida M."/>
            <person name="Nierman W.C."/>
            <person name="Denning D.W."/>
            <person name="Caddick M."/>
            <person name="Hynes M."/>
            <person name="Paoletti M."/>
            <person name="Fischer R."/>
            <person name="Miller B."/>
            <person name="Dyer P."/>
            <person name="Sachs M.S."/>
            <person name="Osmani S.A."/>
            <person name="Birren B.W."/>
        </authorList>
    </citation>
    <scope>NUCLEOTIDE SEQUENCE [LARGE SCALE GENOMIC DNA]</scope>
    <source>
        <strain evidence="3">FGSC A4 / ATCC 38163 / CBS 112.46 / NRRL 194 / M139</strain>
    </source>
</reference>
<dbReference type="HOGENOM" id="CLU_1337502_0_0_1"/>
<dbReference type="OrthoDB" id="4509980at2759"/>
<evidence type="ECO:0000313" key="3">
    <source>
        <dbReference type="Proteomes" id="UP000000560"/>
    </source>
</evidence>
<feature type="chain" id="PRO_5010175691" evidence="1">
    <location>
        <begin position="26"/>
        <end position="205"/>
    </location>
</feature>
<dbReference type="GeneID" id="2871829"/>
<dbReference type="VEuPathDB" id="FungiDB:AN5538"/>
<feature type="signal peptide" evidence="1">
    <location>
        <begin position="1"/>
        <end position="25"/>
    </location>
</feature>
<accession>C8VG73</accession>
<accession>Q5B1P2</accession>
<organism evidence="2 3">
    <name type="scientific">Emericella nidulans (strain FGSC A4 / ATCC 38163 / CBS 112.46 / NRRL 194 / M139)</name>
    <name type="common">Aspergillus nidulans</name>
    <dbReference type="NCBI Taxonomy" id="227321"/>
    <lineage>
        <taxon>Eukaryota</taxon>
        <taxon>Fungi</taxon>
        <taxon>Dikarya</taxon>
        <taxon>Ascomycota</taxon>
        <taxon>Pezizomycotina</taxon>
        <taxon>Eurotiomycetes</taxon>
        <taxon>Eurotiomycetidae</taxon>
        <taxon>Eurotiales</taxon>
        <taxon>Aspergillaceae</taxon>
        <taxon>Aspergillus</taxon>
        <taxon>Aspergillus subgen. Nidulantes</taxon>
    </lineage>
</organism>
<proteinExistence type="predicted"/>